<name>A0ABT3A7C6_9ALTE</name>
<keyword evidence="1" id="KW-0732">Signal</keyword>
<proteinExistence type="predicted"/>
<comment type="caution">
    <text evidence="2">The sequence shown here is derived from an EMBL/GenBank/DDBJ whole genome shotgun (WGS) entry which is preliminary data.</text>
</comment>
<evidence type="ECO:0000256" key="1">
    <source>
        <dbReference type="SAM" id="SignalP"/>
    </source>
</evidence>
<accession>A0ABT3A7C6</accession>
<dbReference type="RefSeq" id="WP_263711836.1">
    <property type="nucleotide sequence ID" value="NZ_JAOWKX010000003.1"/>
</dbReference>
<feature type="chain" id="PRO_5045170625" evidence="1">
    <location>
        <begin position="21"/>
        <end position="225"/>
    </location>
</feature>
<keyword evidence="3" id="KW-1185">Reference proteome</keyword>
<reference evidence="2 3" key="1">
    <citation type="submission" date="2022-10" db="EMBL/GenBank/DDBJ databases">
        <title>Aestuariibacter sp. AA17 isolated from Montipora capitata coral fragment.</title>
        <authorList>
            <person name="Emsley S.A."/>
            <person name="Pfannmuller K.M."/>
            <person name="Loughran R.M."/>
            <person name="Shlafstein M."/>
            <person name="Papke E."/>
            <person name="Saw J.H."/>
            <person name="Ushijima B."/>
            <person name="Videau P."/>
        </authorList>
    </citation>
    <scope>NUCLEOTIDE SEQUENCE [LARGE SCALE GENOMIC DNA]</scope>
    <source>
        <strain evidence="2 3">AA17</strain>
    </source>
</reference>
<organism evidence="2 3">
    <name type="scientific">Fluctibacter corallii</name>
    <dbReference type="NCBI Taxonomy" id="2984329"/>
    <lineage>
        <taxon>Bacteria</taxon>
        <taxon>Pseudomonadati</taxon>
        <taxon>Pseudomonadota</taxon>
        <taxon>Gammaproteobacteria</taxon>
        <taxon>Alteromonadales</taxon>
        <taxon>Alteromonadaceae</taxon>
        <taxon>Fluctibacter</taxon>
    </lineage>
</organism>
<dbReference type="Proteomes" id="UP001652504">
    <property type="component" value="Unassembled WGS sequence"/>
</dbReference>
<feature type="signal peptide" evidence="1">
    <location>
        <begin position="1"/>
        <end position="20"/>
    </location>
</feature>
<dbReference type="EMBL" id="JAOWKX010000003">
    <property type="protein sequence ID" value="MCV2884554.1"/>
    <property type="molecule type" value="Genomic_DNA"/>
</dbReference>
<protein>
    <submittedName>
        <fullName evidence="2">Uncharacterized protein</fullName>
    </submittedName>
</protein>
<evidence type="ECO:0000313" key="2">
    <source>
        <dbReference type="EMBL" id="MCV2884554.1"/>
    </source>
</evidence>
<sequence length="225" mass="25595">MMTKRLLLILFIFTFATAQAQEEQAAEKPKPLDPEYMGEHKMVLVNNGSNLLAYFLPTYEKPNNAQLVYSISSKTNAVTHLVRDADLVTAKSSAFNLQRLHRAEEEVPATMKVYMGSIDDGGMPIYEEVDVIFEEQMYFRPFESLASSSVKRVYDEIPLKGDARILIHQIQSSPSYDHLVLVYENQGCMTQFVSSSPIPPEGEILNRFVHCGSMKPLYYDTQRLQ</sequence>
<evidence type="ECO:0000313" key="3">
    <source>
        <dbReference type="Proteomes" id="UP001652504"/>
    </source>
</evidence>
<gene>
    <name evidence="2" type="ORF">OE749_07595</name>
</gene>